<dbReference type="PANTHER" id="PTHR46825:SF9">
    <property type="entry name" value="BETA-LACTAMASE-RELATED DOMAIN-CONTAINING PROTEIN"/>
    <property type="match status" value="1"/>
</dbReference>
<evidence type="ECO:0000313" key="3">
    <source>
        <dbReference type="Proteomes" id="UP000605805"/>
    </source>
</evidence>
<keyword evidence="2" id="KW-0378">Hydrolase</keyword>
<dbReference type="InterPro" id="IPR001466">
    <property type="entry name" value="Beta-lactam-related"/>
</dbReference>
<sequence length="196" mass="22212">MDTHRLEEFILSKMSETRIPGLSIAIVDRDRVVYARGFGFRDLERGLPSTPETIYGIGSVTKSFTALAIMKLVEEGKLSLDDPVERYVPLKLRSMGEPIRIHHPLTHTSGIAALAYAEAFIRGSLQLDGETWLPLASPQDVISYMSGYEEWVVDKPGKRFFYLNEGYVLLGYIISKVTGIEYEDYVKQYILRPLSM</sequence>
<dbReference type="Pfam" id="PF00144">
    <property type="entry name" value="Beta-lactamase"/>
    <property type="match status" value="1"/>
</dbReference>
<dbReference type="AlphaFoldDB" id="A0A832YXC4"/>
<evidence type="ECO:0000259" key="1">
    <source>
        <dbReference type="Pfam" id="PF00144"/>
    </source>
</evidence>
<accession>A0A832YXC4</accession>
<dbReference type="GO" id="GO:0016787">
    <property type="term" value="F:hydrolase activity"/>
    <property type="evidence" value="ECO:0007669"/>
    <property type="project" value="UniProtKB-KW"/>
</dbReference>
<evidence type="ECO:0000313" key="2">
    <source>
        <dbReference type="EMBL" id="HIP56711.1"/>
    </source>
</evidence>
<protein>
    <submittedName>
        <fullName evidence="2">Class A beta-lactamase-related serine hydrolase</fullName>
    </submittedName>
</protein>
<name>A0A832YXC4_9CREN</name>
<dbReference type="Proteomes" id="UP000605805">
    <property type="component" value="Unassembled WGS sequence"/>
</dbReference>
<organism evidence="2 3">
    <name type="scientific">Ignisphaera aggregans</name>
    <dbReference type="NCBI Taxonomy" id="334771"/>
    <lineage>
        <taxon>Archaea</taxon>
        <taxon>Thermoproteota</taxon>
        <taxon>Thermoprotei</taxon>
        <taxon>Desulfurococcales</taxon>
        <taxon>Desulfurococcaceae</taxon>
        <taxon>Ignisphaera</taxon>
    </lineage>
</organism>
<comment type="caution">
    <text evidence="2">The sequence shown here is derived from an EMBL/GenBank/DDBJ whole genome shotgun (WGS) entry which is preliminary data.</text>
</comment>
<dbReference type="PANTHER" id="PTHR46825">
    <property type="entry name" value="D-ALANYL-D-ALANINE-CARBOXYPEPTIDASE/ENDOPEPTIDASE AMPH"/>
    <property type="match status" value="1"/>
</dbReference>
<dbReference type="SUPFAM" id="SSF56601">
    <property type="entry name" value="beta-lactamase/transpeptidase-like"/>
    <property type="match status" value="1"/>
</dbReference>
<dbReference type="InterPro" id="IPR012338">
    <property type="entry name" value="Beta-lactam/transpept-like"/>
</dbReference>
<reference evidence="2" key="1">
    <citation type="journal article" date="2020" name="ISME J.">
        <title>Gammaproteobacteria mediating utilization of methyl-, sulfur- and petroleum organic compounds in deep ocean hydrothermal plumes.</title>
        <authorList>
            <person name="Zhou Z."/>
            <person name="Liu Y."/>
            <person name="Pan J."/>
            <person name="Cron B.R."/>
            <person name="Toner B.M."/>
            <person name="Anantharaman K."/>
            <person name="Breier J.A."/>
            <person name="Dick G.J."/>
            <person name="Li M."/>
        </authorList>
    </citation>
    <scope>NUCLEOTIDE SEQUENCE</scope>
    <source>
        <strain evidence="2">SZUA-1435</strain>
    </source>
</reference>
<dbReference type="InterPro" id="IPR050491">
    <property type="entry name" value="AmpC-like"/>
</dbReference>
<feature type="non-terminal residue" evidence="2">
    <location>
        <position position="196"/>
    </location>
</feature>
<dbReference type="EMBL" id="DQTV01000030">
    <property type="protein sequence ID" value="HIP56711.1"/>
    <property type="molecule type" value="Genomic_DNA"/>
</dbReference>
<proteinExistence type="predicted"/>
<feature type="domain" description="Beta-lactamase-related" evidence="1">
    <location>
        <begin position="10"/>
        <end position="196"/>
    </location>
</feature>
<dbReference type="Gene3D" id="3.40.710.10">
    <property type="entry name" value="DD-peptidase/beta-lactamase superfamily"/>
    <property type="match status" value="1"/>
</dbReference>
<gene>
    <name evidence="2" type="ORF">EYH02_01360</name>
</gene>